<dbReference type="PROSITE" id="PS00204">
    <property type="entry name" value="FERRITIN_2"/>
    <property type="match status" value="1"/>
</dbReference>
<dbReference type="Gene3D" id="1.20.1260.10">
    <property type="match status" value="1"/>
</dbReference>
<dbReference type="InterPro" id="IPR001519">
    <property type="entry name" value="Ferritin"/>
</dbReference>
<reference evidence="11 12" key="1">
    <citation type="submission" date="2024-11" db="EMBL/GenBank/DDBJ databases">
        <title>Adaptive evolution of stress response genes in parasites aligns with host niche diversity.</title>
        <authorList>
            <person name="Hahn C."/>
            <person name="Resl P."/>
        </authorList>
    </citation>
    <scope>NUCLEOTIDE SEQUENCE [LARGE SCALE GENOMIC DNA]</scope>
    <source>
        <strain evidence="11">EGGRZ-B1_66</strain>
        <tissue evidence="11">Body</tissue>
    </source>
</reference>
<evidence type="ECO:0000256" key="6">
    <source>
        <dbReference type="ARBA" id="ARBA00025111"/>
    </source>
</evidence>
<dbReference type="AlphaFoldDB" id="A0ABD2PXH7"/>
<dbReference type="InterPro" id="IPR009040">
    <property type="entry name" value="Ferritin-like_diiron"/>
</dbReference>
<evidence type="ECO:0000256" key="1">
    <source>
        <dbReference type="ARBA" id="ARBA00007513"/>
    </source>
</evidence>
<keyword evidence="5 8" id="KW-0408">Iron</keyword>
<dbReference type="CDD" id="cd01056">
    <property type="entry name" value="Euk_Ferritin"/>
    <property type="match status" value="1"/>
</dbReference>
<feature type="binding site" evidence="8">
    <location>
        <position position="23"/>
    </location>
    <ligand>
        <name>Fe cation</name>
        <dbReference type="ChEBI" id="CHEBI:24875"/>
        <label>1</label>
    </ligand>
</feature>
<dbReference type="GO" id="GO:0046872">
    <property type="term" value="F:metal ion binding"/>
    <property type="evidence" value="ECO:0007669"/>
    <property type="project" value="UniProtKB-KW"/>
</dbReference>
<evidence type="ECO:0000256" key="4">
    <source>
        <dbReference type="ARBA" id="ARBA00023002"/>
    </source>
</evidence>
<dbReference type="EMBL" id="JBJKFK010001879">
    <property type="protein sequence ID" value="KAL3312064.1"/>
    <property type="molecule type" value="Genomic_DNA"/>
</dbReference>
<evidence type="ECO:0000259" key="10">
    <source>
        <dbReference type="PROSITE" id="PS50905"/>
    </source>
</evidence>
<dbReference type="EC" id="1.16.3.1" evidence="9"/>
<keyword evidence="12" id="KW-1185">Reference proteome</keyword>
<dbReference type="InterPro" id="IPR009078">
    <property type="entry name" value="Ferritin-like_SF"/>
</dbReference>
<sequence>MSLVRQKFHEECEAAINRQINNELTTAYLYMALSAHFKDVQSHTFAYRAFREASHEKFQHAETLIDYQNRRGGRVLFHNISSCPDVPPDASIQQGLELALGHQKRMNTSLQQLHAIADKHGDNQMTDFIETDYLDRQVKTIKNLGDKLQNSQRVSTGLGEYLFDEISFRKDRLN</sequence>
<keyword evidence="4 9" id="KW-0560">Oxidoreductase</keyword>
<comment type="function">
    <text evidence="6">Stores iron in a soluble, non-toxic, readily available form. Important for iron homeostasis. Has ferroxidase activity. Iron is taken up in the ferrous form and deposited as ferric hydroxides after oxidation.</text>
</comment>
<dbReference type="SUPFAM" id="SSF47240">
    <property type="entry name" value="Ferritin-like"/>
    <property type="match status" value="1"/>
</dbReference>
<accession>A0ABD2PXH7</accession>
<feature type="binding site" evidence="8">
    <location>
        <position position="60"/>
    </location>
    <ligand>
        <name>Fe cation</name>
        <dbReference type="ChEBI" id="CHEBI:24875"/>
        <label>1</label>
    </ligand>
</feature>
<comment type="similarity">
    <text evidence="1 9">Belongs to the ferritin family.</text>
</comment>
<dbReference type="InterPro" id="IPR008331">
    <property type="entry name" value="Ferritin_DPS_dom"/>
</dbReference>
<evidence type="ECO:0000256" key="7">
    <source>
        <dbReference type="ARBA" id="ARBA00047990"/>
    </source>
</evidence>
<organism evidence="11 12">
    <name type="scientific">Cichlidogyrus casuarinus</name>
    <dbReference type="NCBI Taxonomy" id="1844966"/>
    <lineage>
        <taxon>Eukaryota</taxon>
        <taxon>Metazoa</taxon>
        <taxon>Spiralia</taxon>
        <taxon>Lophotrochozoa</taxon>
        <taxon>Platyhelminthes</taxon>
        <taxon>Monogenea</taxon>
        <taxon>Monopisthocotylea</taxon>
        <taxon>Dactylogyridea</taxon>
        <taxon>Ancyrocephalidae</taxon>
        <taxon>Cichlidogyrus</taxon>
    </lineage>
</organism>
<dbReference type="GO" id="GO:0006879">
    <property type="term" value="P:intracellular iron ion homeostasis"/>
    <property type="evidence" value="ECO:0007669"/>
    <property type="project" value="UniProtKB-KW"/>
</dbReference>
<gene>
    <name evidence="11" type="primary">FTHL17</name>
    <name evidence="11" type="ORF">Ciccas_009347</name>
</gene>
<feature type="domain" description="Ferritin-like diiron" evidence="10">
    <location>
        <begin position="6"/>
        <end position="155"/>
    </location>
</feature>
<evidence type="ECO:0000313" key="11">
    <source>
        <dbReference type="EMBL" id="KAL3312064.1"/>
    </source>
</evidence>
<comment type="catalytic activity">
    <reaction evidence="7 9">
        <text>4 Fe(2+) + O2 + 4 H(+) = 4 Fe(3+) + 2 H2O</text>
        <dbReference type="Rhea" id="RHEA:11148"/>
        <dbReference type="ChEBI" id="CHEBI:15377"/>
        <dbReference type="ChEBI" id="CHEBI:15378"/>
        <dbReference type="ChEBI" id="CHEBI:15379"/>
        <dbReference type="ChEBI" id="CHEBI:29033"/>
        <dbReference type="ChEBI" id="CHEBI:29034"/>
        <dbReference type="EC" id="1.16.3.1"/>
    </reaction>
</comment>
<evidence type="ECO:0000313" key="12">
    <source>
        <dbReference type="Proteomes" id="UP001626550"/>
    </source>
</evidence>
<evidence type="ECO:0000256" key="8">
    <source>
        <dbReference type="PIRSR" id="PIRSR601519-1"/>
    </source>
</evidence>
<dbReference type="Pfam" id="PF00210">
    <property type="entry name" value="Ferritin"/>
    <property type="match status" value="1"/>
</dbReference>
<dbReference type="InterPro" id="IPR012347">
    <property type="entry name" value="Ferritin-like"/>
</dbReference>
<dbReference type="PROSITE" id="PS50905">
    <property type="entry name" value="FERRITIN_LIKE"/>
    <property type="match status" value="1"/>
</dbReference>
<dbReference type="Proteomes" id="UP001626550">
    <property type="component" value="Unassembled WGS sequence"/>
</dbReference>
<protein>
    <recommendedName>
        <fullName evidence="9">Ferritin</fullName>
        <ecNumber evidence="9">1.16.3.1</ecNumber>
    </recommendedName>
</protein>
<evidence type="ECO:0000256" key="3">
    <source>
        <dbReference type="ARBA" id="ARBA00022723"/>
    </source>
</evidence>
<keyword evidence="2 9" id="KW-0409">Iron storage</keyword>
<keyword evidence="3 8" id="KW-0479">Metal-binding</keyword>
<comment type="caution">
    <text evidence="11">The sequence shown here is derived from an EMBL/GenBank/DDBJ whole genome shotgun (WGS) entry which is preliminary data.</text>
</comment>
<evidence type="ECO:0000256" key="5">
    <source>
        <dbReference type="ARBA" id="ARBA00023004"/>
    </source>
</evidence>
<proteinExistence type="inferred from homology"/>
<dbReference type="PANTHER" id="PTHR11431">
    <property type="entry name" value="FERRITIN"/>
    <property type="match status" value="1"/>
</dbReference>
<evidence type="ECO:0000256" key="2">
    <source>
        <dbReference type="ARBA" id="ARBA00022434"/>
    </source>
</evidence>
<dbReference type="PANTHER" id="PTHR11431:SF75">
    <property type="entry name" value="FERRITIN"/>
    <property type="match status" value="1"/>
</dbReference>
<dbReference type="InterPro" id="IPR014034">
    <property type="entry name" value="Ferritin_CS"/>
</dbReference>
<name>A0ABD2PXH7_9PLAT</name>
<comment type="function">
    <text evidence="9">Stores iron in a soluble, non-toxic, readily available form. Important for iron homeostasis. Iron is taken up in the ferrous form and deposited as ferric hydroxides after oxidation.</text>
</comment>
<feature type="binding site" evidence="8">
    <location>
        <position position="137"/>
    </location>
    <ligand>
        <name>Fe cation</name>
        <dbReference type="ChEBI" id="CHEBI:24875"/>
        <label>1</label>
    </ligand>
</feature>
<evidence type="ECO:0000256" key="9">
    <source>
        <dbReference type="RuleBase" id="RU361145"/>
    </source>
</evidence>
<dbReference type="GO" id="GO:0004322">
    <property type="term" value="F:ferroxidase activity"/>
    <property type="evidence" value="ECO:0007669"/>
    <property type="project" value="UniProtKB-EC"/>
</dbReference>